<comment type="similarity">
    <text evidence="1 2">Belongs to the glycosyl hydrolase 31 family.</text>
</comment>
<evidence type="ECO:0000256" key="1">
    <source>
        <dbReference type="ARBA" id="ARBA00007806"/>
    </source>
</evidence>
<dbReference type="Pfam" id="PF13802">
    <property type="entry name" value="Gal_mutarotas_2"/>
    <property type="match status" value="1"/>
</dbReference>
<keyword evidence="2" id="KW-0326">Glycosidase</keyword>
<dbReference type="Gene3D" id="2.60.40.1180">
    <property type="entry name" value="Golgi alpha-mannosidase II"/>
    <property type="match status" value="1"/>
</dbReference>
<evidence type="ECO:0000259" key="4">
    <source>
        <dbReference type="Pfam" id="PF13802"/>
    </source>
</evidence>
<dbReference type="Proteomes" id="UP001303473">
    <property type="component" value="Unassembled WGS sequence"/>
</dbReference>
<evidence type="ECO:0000259" key="3">
    <source>
        <dbReference type="Pfam" id="PF01055"/>
    </source>
</evidence>
<keyword evidence="2" id="KW-0378">Hydrolase</keyword>
<dbReference type="SUPFAM" id="SSF51011">
    <property type="entry name" value="Glycosyl hydrolase domain"/>
    <property type="match status" value="1"/>
</dbReference>
<evidence type="ECO:0000313" key="6">
    <source>
        <dbReference type="EMBL" id="KAK3946469.1"/>
    </source>
</evidence>
<dbReference type="PANTHER" id="PTHR43863">
    <property type="entry name" value="HYDROLASE, PUTATIVE (AFU_ORTHOLOGUE AFUA_1G03140)-RELATED"/>
    <property type="match status" value="1"/>
</dbReference>
<dbReference type="Pfam" id="PF21365">
    <property type="entry name" value="Glyco_hydro_31_3rd"/>
    <property type="match status" value="1"/>
</dbReference>
<dbReference type="GO" id="GO:0004553">
    <property type="term" value="F:hydrolase activity, hydrolyzing O-glycosyl compounds"/>
    <property type="evidence" value="ECO:0007669"/>
    <property type="project" value="InterPro"/>
</dbReference>
<dbReference type="CDD" id="cd06591">
    <property type="entry name" value="GH31_xylosidase_XylS"/>
    <property type="match status" value="1"/>
</dbReference>
<dbReference type="InterPro" id="IPR011013">
    <property type="entry name" value="Gal_mutarotase_sf_dom"/>
</dbReference>
<keyword evidence="7" id="KW-1185">Reference proteome</keyword>
<dbReference type="InterPro" id="IPR000322">
    <property type="entry name" value="Glyco_hydro_31_TIM"/>
</dbReference>
<dbReference type="GO" id="GO:0030246">
    <property type="term" value="F:carbohydrate binding"/>
    <property type="evidence" value="ECO:0007669"/>
    <property type="project" value="InterPro"/>
</dbReference>
<dbReference type="AlphaFoldDB" id="A0AAN6NJX4"/>
<name>A0AAN6NJX4_9PEZI</name>
<dbReference type="Gene3D" id="2.60.40.1760">
    <property type="entry name" value="glycosyl hydrolase (family 31)"/>
    <property type="match status" value="1"/>
</dbReference>
<sequence length="690" mass="78538">MFEQQDNRLVYRYDSETLWIEPWGPNAFRVRATKHHTMPEEDWALDEAVPDLSAVVSVPSEAEAPATITNGNIRATVSRSGKLTIHNAATGAVVLEEFARNRRDVQDPKCSALEIEAREFRPIIGGDYALTLRLESLSRKEKLFGMGQYQQEGLDLKGCDLELAHRNSQASVPFMVSSLGYGLLWNNPSIGRAVLGMNCMSFSASSTRKLDYWIVVGTKPMEIVRAYAVVTGKAPPMPEYGLGFWQCKLRYQTQEEVLAVAREHKRRGFPMDVIVIDFFHWPHQGEWRFDPEYWPDPEAMVAELRSLGIEPMVSIWPTVEYDSENYQEMLERGLLIRNERGFRAVMDFQGNTVHFDATNPEARKYVWEKARENYGQYGIRLFWLDEAEPEYRVYDFDNWRYHLGPSLAIGNIYPRDYSRAFYEGALAAAGSTASISAESVKVGDGKPNLVNLVRCAWAGSQKYGALVWSGDVASSWESFRQQLSAGLNMGMAGIPYWTTDIGGFHGGDPSDPAFRELLVRWFQWGAFLPVFRLHGDRWPQKPPLGTSGGGKCPSGADNEVWSYGEEVEAILKKYLLLRENTLRSEIRVLVGRTSKTGDPIIRPLFYDFPKDANTWDVEDEYMLGPRYLVAPILYPGVRQRKVYFPSFDNAIPSMFLWREIETGQEFEARSTHMVDAPLERMPVFLCGPRH</sequence>
<dbReference type="EMBL" id="MU853752">
    <property type="protein sequence ID" value="KAK3946469.1"/>
    <property type="molecule type" value="Genomic_DNA"/>
</dbReference>
<comment type="caution">
    <text evidence="6">The sequence shown here is derived from an EMBL/GenBank/DDBJ whole genome shotgun (WGS) entry which is preliminary data.</text>
</comment>
<feature type="domain" description="Glycosyl hydrolase family 31 C-terminal" evidence="5">
    <location>
        <begin position="597"/>
        <end position="685"/>
    </location>
</feature>
<feature type="domain" description="Glycoside hydrolase family 31 N-terminal" evidence="4">
    <location>
        <begin position="20"/>
        <end position="189"/>
    </location>
</feature>
<dbReference type="InterPro" id="IPR051816">
    <property type="entry name" value="Glycosyl_Hydrolase_31"/>
</dbReference>
<dbReference type="SUPFAM" id="SSF51445">
    <property type="entry name" value="(Trans)glycosidases"/>
    <property type="match status" value="1"/>
</dbReference>
<dbReference type="GO" id="GO:0005975">
    <property type="term" value="P:carbohydrate metabolic process"/>
    <property type="evidence" value="ECO:0007669"/>
    <property type="project" value="InterPro"/>
</dbReference>
<dbReference type="Gene3D" id="3.20.20.80">
    <property type="entry name" value="Glycosidases"/>
    <property type="match status" value="1"/>
</dbReference>
<dbReference type="Pfam" id="PF01055">
    <property type="entry name" value="Glyco_hydro_31_2nd"/>
    <property type="match status" value="1"/>
</dbReference>
<feature type="domain" description="Glycoside hydrolase family 31 TIM barrel" evidence="3">
    <location>
        <begin position="235"/>
        <end position="579"/>
    </location>
</feature>
<gene>
    <name evidence="6" type="ORF">QBC46DRAFT_6112</name>
</gene>
<evidence type="ECO:0000259" key="5">
    <source>
        <dbReference type="Pfam" id="PF21365"/>
    </source>
</evidence>
<protein>
    <submittedName>
        <fullName evidence="6">Glycosyl protein</fullName>
    </submittedName>
</protein>
<dbReference type="PANTHER" id="PTHR43863:SF2">
    <property type="entry name" value="MALTASE-GLUCOAMYLASE"/>
    <property type="match status" value="1"/>
</dbReference>
<dbReference type="SUPFAM" id="SSF74650">
    <property type="entry name" value="Galactose mutarotase-like"/>
    <property type="match status" value="1"/>
</dbReference>
<dbReference type="InterPro" id="IPR013780">
    <property type="entry name" value="Glyco_hydro_b"/>
</dbReference>
<dbReference type="CDD" id="cd14752">
    <property type="entry name" value="GH31_N"/>
    <property type="match status" value="1"/>
</dbReference>
<evidence type="ECO:0000256" key="2">
    <source>
        <dbReference type="RuleBase" id="RU361185"/>
    </source>
</evidence>
<dbReference type="InterPro" id="IPR048395">
    <property type="entry name" value="Glyco_hydro_31_C"/>
</dbReference>
<reference evidence="7" key="1">
    <citation type="journal article" date="2023" name="Mol. Phylogenet. Evol.">
        <title>Genome-scale phylogeny and comparative genomics of the fungal order Sordariales.</title>
        <authorList>
            <person name="Hensen N."/>
            <person name="Bonometti L."/>
            <person name="Westerberg I."/>
            <person name="Brannstrom I.O."/>
            <person name="Guillou S."/>
            <person name="Cros-Aarteil S."/>
            <person name="Calhoun S."/>
            <person name="Haridas S."/>
            <person name="Kuo A."/>
            <person name="Mondo S."/>
            <person name="Pangilinan J."/>
            <person name="Riley R."/>
            <person name="LaButti K."/>
            <person name="Andreopoulos B."/>
            <person name="Lipzen A."/>
            <person name="Chen C."/>
            <person name="Yan M."/>
            <person name="Daum C."/>
            <person name="Ng V."/>
            <person name="Clum A."/>
            <person name="Steindorff A."/>
            <person name="Ohm R.A."/>
            <person name="Martin F."/>
            <person name="Silar P."/>
            <person name="Natvig D.O."/>
            <person name="Lalanne C."/>
            <person name="Gautier V."/>
            <person name="Ament-Velasquez S.L."/>
            <person name="Kruys A."/>
            <person name="Hutchinson M.I."/>
            <person name="Powell A.J."/>
            <person name="Barry K."/>
            <person name="Miller A.N."/>
            <person name="Grigoriev I.V."/>
            <person name="Debuchy R."/>
            <person name="Gladieux P."/>
            <person name="Hiltunen Thoren M."/>
            <person name="Johannesson H."/>
        </authorList>
    </citation>
    <scope>NUCLEOTIDE SEQUENCE [LARGE SCALE GENOMIC DNA]</scope>
    <source>
        <strain evidence="7">CBS 340.73</strain>
    </source>
</reference>
<evidence type="ECO:0000313" key="7">
    <source>
        <dbReference type="Proteomes" id="UP001303473"/>
    </source>
</evidence>
<accession>A0AAN6NJX4</accession>
<proteinExistence type="inferred from homology"/>
<dbReference type="InterPro" id="IPR025887">
    <property type="entry name" value="Glyco_hydro_31_N_dom"/>
</dbReference>
<organism evidence="6 7">
    <name type="scientific">Diplogelasinospora grovesii</name>
    <dbReference type="NCBI Taxonomy" id="303347"/>
    <lineage>
        <taxon>Eukaryota</taxon>
        <taxon>Fungi</taxon>
        <taxon>Dikarya</taxon>
        <taxon>Ascomycota</taxon>
        <taxon>Pezizomycotina</taxon>
        <taxon>Sordariomycetes</taxon>
        <taxon>Sordariomycetidae</taxon>
        <taxon>Sordariales</taxon>
        <taxon>Diplogelasinosporaceae</taxon>
        <taxon>Diplogelasinospora</taxon>
    </lineage>
</organism>
<dbReference type="InterPro" id="IPR017853">
    <property type="entry name" value="GH"/>
</dbReference>